<dbReference type="EMBL" id="GL732648">
    <property type="protein sequence ID" value="EFX68806.1"/>
    <property type="molecule type" value="Genomic_DNA"/>
</dbReference>
<dbReference type="InterPro" id="IPR050754">
    <property type="entry name" value="FKBP4/5/8-like"/>
</dbReference>
<dbReference type="STRING" id="6669.E9HHJ3"/>
<keyword evidence="3" id="KW-1185">Reference proteome</keyword>
<dbReference type="KEGG" id="dpx:DAPPUDRAFT_228859"/>
<dbReference type="Gene3D" id="1.25.40.10">
    <property type="entry name" value="Tetratricopeptide repeat domain"/>
    <property type="match status" value="1"/>
</dbReference>
<name>E9HHJ3_DAPPU</name>
<reference evidence="2 3" key="1">
    <citation type="journal article" date="2011" name="Science">
        <title>The ecoresponsive genome of Daphnia pulex.</title>
        <authorList>
            <person name="Colbourne J.K."/>
            <person name="Pfrender M.E."/>
            <person name="Gilbert D."/>
            <person name="Thomas W.K."/>
            <person name="Tucker A."/>
            <person name="Oakley T.H."/>
            <person name="Tokishita S."/>
            <person name="Aerts A."/>
            <person name="Arnold G.J."/>
            <person name="Basu M.K."/>
            <person name="Bauer D.J."/>
            <person name="Caceres C.E."/>
            <person name="Carmel L."/>
            <person name="Casola C."/>
            <person name="Choi J.H."/>
            <person name="Detter J.C."/>
            <person name="Dong Q."/>
            <person name="Dusheyko S."/>
            <person name="Eads B.D."/>
            <person name="Frohlich T."/>
            <person name="Geiler-Samerotte K.A."/>
            <person name="Gerlach D."/>
            <person name="Hatcher P."/>
            <person name="Jogdeo S."/>
            <person name="Krijgsveld J."/>
            <person name="Kriventseva E.V."/>
            <person name="Kultz D."/>
            <person name="Laforsch C."/>
            <person name="Lindquist E."/>
            <person name="Lopez J."/>
            <person name="Manak J.R."/>
            <person name="Muller J."/>
            <person name="Pangilinan J."/>
            <person name="Patwardhan R.P."/>
            <person name="Pitluck S."/>
            <person name="Pritham E.J."/>
            <person name="Rechtsteiner A."/>
            <person name="Rho M."/>
            <person name="Rogozin I.B."/>
            <person name="Sakarya O."/>
            <person name="Salamov A."/>
            <person name="Schaack S."/>
            <person name="Shapiro H."/>
            <person name="Shiga Y."/>
            <person name="Skalitzky C."/>
            <person name="Smith Z."/>
            <person name="Souvorov A."/>
            <person name="Sung W."/>
            <person name="Tang Z."/>
            <person name="Tsuchiya D."/>
            <person name="Tu H."/>
            <person name="Vos H."/>
            <person name="Wang M."/>
            <person name="Wolf Y.I."/>
            <person name="Yamagata H."/>
            <person name="Yamada T."/>
            <person name="Ye Y."/>
            <person name="Shaw J.R."/>
            <person name="Andrews J."/>
            <person name="Crease T.J."/>
            <person name="Tang H."/>
            <person name="Lucas S.M."/>
            <person name="Robertson H.M."/>
            <person name="Bork P."/>
            <person name="Koonin E.V."/>
            <person name="Zdobnov E.M."/>
            <person name="Grigoriev I.V."/>
            <person name="Lynch M."/>
            <person name="Boore J.L."/>
        </authorList>
    </citation>
    <scope>NUCLEOTIDE SEQUENCE [LARGE SCALE GENOMIC DNA]</scope>
</reference>
<dbReference type="OrthoDB" id="433738at2759"/>
<dbReference type="PANTHER" id="PTHR46512">
    <property type="entry name" value="PEPTIDYLPROLYL ISOMERASE"/>
    <property type="match status" value="1"/>
</dbReference>
<dbReference type="GO" id="GO:0003755">
    <property type="term" value="F:peptidyl-prolyl cis-trans isomerase activity"/>
    <property type="evidence" value="ECO:0007669"/>
    <property type="project" value="InterPro"/>
</dbReference>
<dbReference type="InterPro" id="IPR011990">
    <property type="entry name" value="TPR-like_helical_dom_sf"/>
</dbReference>
<protein>
    <recommendedName>
        <fullName evidence="1">Rotamase</fullName>
    </recommendedName>
</protein>
<dbReference type="InParanoid" id="E9HHJ3"/>
<evidence type="ECO:0000313" key="3">
    <source>
        <dbReference type="Proteomes" id="UP000000305"/>
    </source>
</evidence>
<sequence length="228" mass="25785">MKVGQPIVQVLRRQSLKPTHLPQQLLISLPTKEGGVLIEIKQVGTGKEQLSPSCLVNPVMLSVKMEVHLKIPLKYATLLMFEVWLEDRRSHQSMEELDGGIINQTLKLFKSYNEKVLVAEVSLIGRHGDTALLKFKKQGKLIPAYGFGSAGNEKQGVLPNVNFEYEVELTSFEKAKENWSMDAEEKLEQAKLCKEKGTNHFKTAKYALANKQYSKIVTLLEFEKTLKD</sequence>
<dbReference type="InterPro" id="IPR046357">
    <property type="entry name" value="PPIase_dom_sf"/>
</dbReference>
<dbReference type="AlphaFoldDB" id="E9HHJ3"/>
<gene>
    <name evidence="2" type="ORF">DAPPUDRAFT_228859</name>
</gene>
<organism evidence="2 3">
    <name type="scientific">Daphnia pulex</name>
    <name type="common">Water flea</name>
    <dbReference type="NCBI Taxonomy" id="6669"/>
    <lineage>
        <taxon>Eukaryota</taxon>
        <taxon>Metazoa</taxon>
        <taxon>Ecdysozoa</taxon>
        <taxon>Arthropoda</taxon>
        <taxon>Crustacea</taxon>
        <taxon>Branchiopoda</taxon>
        <taxon>Diplostraca</taxon>
        <taxon>Cladocera</taxon>
        <taxon>Anomopoda</taxon>
        <taxon>Daphniidae</taxon>
        <taxon>Daphnia</taxon>
    </lineage>
</organism>
<dbReference type="PhylomeDB" id="E9HHJ3"/>
<dbReference type="Proteomes" id="UP000000305">
    <property type="component" value="Unassembled WGS sequence"/>
</dbReference>
<proteinExistence type="predicted"/>
<dbReference type="HOGENOM" id="CLU_1215847_0_0_1"/>
<dbReference type="Gene3D" id="3.10.50.40">
    <property type="match status" value="1"/>
</dbReference>
<evidence type="ECO:0000313" key="2">
    <source>
        <dbReference type="EMBL" id="EFX68806.1"/>
    </source>
</evidence>
<dbReference type="PANTHER" id="PTHR46512:SF9">
    <property type="entry name" value="PEPTIDYLPROLYL ISOMERASE"/>
    <property type="match status" value="1"/>
</dbReference>
<accession>E9HHJ3</accession>
<evidence type="ECO:0000256" key="1">
    <source>
        <dbReference type="ARBA" id="ARBA00029569"/>
    </source>
</evidence>
<dbReference type="eggNOG" id="KOG0543">
    <property type="taxonomic scope" value="Eukaryota"/>
</dbReference>